<dbReference type="SUPFAM" id="SSF52540">
    <property type="entry name" value="P-loop containing nucleoside triphosphate hydrolases"/>
    <property type="match status" value="1"/>
</dbReference>
<dbReference type="GO" id="GO:0005737">
    <property type="term" value="C:cytoplasm"/>
    <property type="evidence" value="ECO:0007669"/>
    <property type="project" value="UniProtKB-SubCell"/>
</dbReference>
<dbReference type="PANTHER" id="PTHR10695:SF46">
    <property type="entry name" value="BIFUNCTIONAL COENZYME A SYNTHASE-RELATED"/>
    <property type="match status" value="1"/>
</dbReference>
<dbReference type="Gene3D" id="3.40.50.300">
    <property type="entry name" value="P-loop containing nucleotide triphosphate hydrolases"/>
    <property type="match status" value="1"/>
</dbReference>
<dbReference type="AlphaFoldDB" id="A0A7X0JWI5"/>
<dbReference type="CDD" id="cd02022">
    <property type="entry name" value="DPCK"/>
    <property type="match status" value="1"/>
</dbReference>
<gene>
    <name evidence="5" type="primary">coaE</name>
    <name evidence="7" type="ORF">HNR48_003001</name>
</gene>
<evidence type="ECO:0000256" key="3">
    <source>
        <dbReference type="ARBA" id="ARBA00022840"/>
    </source>
</evidence>
<dbReference type="PANTHER" id="PTHR10695">
    <property type="entry name" value="DEPHOSPHO-COA KINASE-RELATED"/>
    <property type="match status" value="1"/>
</dbReference>
<dbReference type="Pfam" id="PF01121">
    <property type="entry name" value="CoaE"/>
    <property type="match status" value="1"/>
</dbReference>
<evidence type="ECO:0000256" key="5">
    <source>
        <dbReference type="HAMAP-Rule" id="MF_00376"/>
    </source>
</evidence>
<name>A0A7X0JWI5_9GAMM</name>
<dbReference type="Proteomes" id="UP000528457">
    <property type="component" value="Unassembled WGS sequence"/>
</dbReference>
<accession>A0A7X0JWI5</accession>
<feature type="binding site" evidence="5">
    <location>
        <begin position="15"/>
        <end position="20"/>
    </location>
    <ligand>
        <name>ATP</name>
        <dbReference type="ChEBI" id="CHEBI:30616"/>
    </ligand>
</feature>
<comment type="subcellular location">
    <subcellularLocation>
        <location evidence="5">Cytoplasm</location>
    </subcellularLocation>
</comment>
<dbReference type="InParanoid" id="A0A7X0JWI5"/>
<comment type="caution">
    <text evidence="7">The sequence shown here is derived from an EMBL/GenBank/DDBJ whole genome shotgun (WGS) entry which is preliminary data.</text>
</comment>
<protein>
    <recommendedName>
        <fullName evidence="5 6">Dephospho-CoA kinase</fullName>
        <ecNumber evidence="5 6">2.7.1.24</ecNumber>
    </recommendedName>
    <alternativeName>
        <fullName evidence="5">Dephosphocoenzyme A kinase</fullName>
    </alternativeName>
</protein>
<dbReference type="UniPathway" id="UPA00241">
    <property type="reaction ID" value="UER00356"/>
</dbReference>
<keyword evidence="4 5" id="KW-0173">Coenzyme A biosynthesis</keyword>
<evidence type="ECO:0000256" key="1">
    <source>
        <dbReference type="ARBA" id="ARBA00009018"/>
    </source>
</evidence>
<comment type="catalytic activity">
    <reaction evidence="5">
        <text>3'-dephospho-CoA + ATP = ADP + CoA + H(+)</text>
        <dbReference type="Rhea" id="RHEA:18245"/>
        <dbReference type="ChEBI" id="CHEBI:15378"/>
        <dbReference type="ChEBI" id="CHEBI:30616"/>
        <dbReference type="ChEBI" id="CHEBI:57287"/>
        <dbReference type="ChEBI" id="CHEBI:57328"/>
        <dbReference type="ChEBI" id="CHEBI:456216"/>
        <dbReference type="EC" id="2.7.1.24"/>
    </reaction>
</comment>
<dbReference type="GO" id="GO:0015937">
    <property type="term" value="P:coenzyme A biosynthetic process"/>
    <property type="evidence" value="ECO:0007669"/>
    <property type="project" value="UniProtKB-UniRule"/>
</dbReference>
<keyword evidence="5" id="KW-0963">Cytoplasm</keyword>
<evidence type="ECO:0000313" key="7">
    <source>
        <dbReference type="EMBL" id="MBB6522716.1"/>
    </source>
</evidence>
<dbReference type="EMBL" id="JACHHT010000002">
    <property type="protein sequence ID" value="MBB6522716.1"/>
    <property type="molecule type" value="Genomic_DNA"/>
</dbReference>
<dbReference type="RefSeq" id="WP_166845362.1">
    <property type="nucleotide sequence ID" value="NZ_JAAONY010000002.1"/>
</dbReference>
<dbReference type="FunCoup" id="A0A7X0JWI5">
    <property type="interactions" value="482"/>
</dbReference>
<keyword evidence="5 7" id="KW-0418">Kinase</keyword>
<evidence type="ECO:0000313" key="8">
    <source>
        <dbReference type="Proteomes" id="UP000528457"/>
    </source>
</evidence>
<reference evidence="7 8" key="1">
    <citation type="submission" date="2020-08" db="EMBL/GenBank/DDBJ databases">
        <title>Genomic Encyclopedia of Type Strains, Phase IV (KMG-IV): sequencing the most valuable type-strain genomes for metagenomic binning, comparative biology and taxonomic classification.</title>
        <authorList>
            <person name="Goeker M."/>
        </authorList>
    </citation>
    <scope>NUCLEOTIDE SEQUENCE [LARGE SCALE GENOMIC DNA]</scope>
    <source>
        <strain evidence="7 8">DSM 22368</strain>
    </source>
</reference>
<evidence type="ECO:0000256" key="6">
    <source>
        <dbReference type="NCBIfam" id="TIGR00152"/>
    </source>
</evidence>
<proteinExistence type="inferred from homology"/>
<keyword evidence="5 7" id="KW-0808">Transferase</keyword>
<comment type="function">
    <text evidence="5">Catalyzes the phosphorylation of the 3'-hydroxyl group of dephosphocoenzyme A to form coenzyme A.</text>
</comment>
<dbReference type="PROSITE" id="PS51219">
    <property type="entry name" value="DPCK"/>
    <property type="match status" value="1"/>
</dbReference>
<sequence>MPEQTMVIGLTGGIGSGKTAVSDRFALKGIAIVDADIASRTVVEPGKPALAEIAAHFGDEVILESGELNRAKLREIVFADPSQREQLEAMTHPRIRDEIVSGLQSARSPYVILASPLLMETDQHQMCDRILLVDVPEDIQLQRASSRDGVSVEQIKAIMAAQTSREKRRQNADDIIVNDRDLNWLDEEVERLHSSYLSLCQS</sequence>
<dbReference type="InterPro" id="IPR001977">
    <property type="entry name" value="Depp_CoAkinase"/>
</dbReference>
<dbReference type="GO" id="GO:0005524">
    <property type="term" value="F:ATP binding"/>
    <property type="evidence" value="ECO:0007669"/>
    <property type="project" value="UniProtKB-UniRule"/>
</dbReference>
<dbReference type="GO" id="GO:0004140">
    <property type="term" value="F:dephospho-CoA kinase activity"/>
    <property type="evidence" value="ECO:0007669"/>
    <property type="project" value="UniProtKB-UniRule"/>
</dbReference>
<organism evidence="7 8">
    <name type="scientific">Pseudoteredinibacter isoporae</name>
    <dbReference type="NCBI Taxonomy" id="570281"/>
    <lineage>
        <taxon>Bacteria</taxon>
        <taxon>Pseudomonadati</taxon>
        <taxon>Pseudomonadota</taxon>
        <taxon>Gammaproteobacteria</taxon>
        <taxon>Cellvibrionales</taxon>
        <taxon>Cellvibrionaceae</taxon>
        <taxon>Pseudoteredinibacter</taxon>
    </lineage>
</organism>
<comment type="similarity">
    <text evidence="1 5">Belongs to the CoaE family.</text>
</comment>
<dbReference type="HAMAP" id="MF_00376">
    <property type="entry name" value="Dephospho_CoA_kinase"/>
    <property type="match status" value="1"/>
</dbReference>
<keyword evidence="8" id="KW-1185">Reference proteome</keyword>
<evidence type="ECO:0000256" key="4">
    <source>
        <dbReference type="ARBA" id="ARBA00022993"/>
    </source>
</evidence>
<dbReference type="EC" id="2.7.1.24" evidence="5 6"/>
<dbReference type="NCBIfam" id="TIGR00152">
    <property type="entry name" value="dephospho-CoA kinase"/>
    <property type="match status" value="1"/>
</dbReference>
<keyword evidence="3 5" id="KW-0067">ATP-binding</keyword>
<keyword evidence="2 5" id="KW-0547">Nucleotide-binding</keyword>
<evidence type="ECO:0000256" key="2">
    <source>
        <dbReference type="ARBA" id="ARBA00022741"/>
    </source>
</evidence>
<dbReference type="InterPro" id="IPR027417">
    <property type="entry name" value="P-loop_NTPase"/>
</dbReference>
<comment type="pathway">
    <text evidence="5">Cofactor biosynthesis; coenzyme A biosynthesis; CoA from (R)-pantothenate: step 5/5.</text>
</comment>